<keyword evidence="2" id="KW-1185">Reference proteome</keyword>
<dbReference type="InterPro" id="IPR001451">
    <property type="entry name" value="Hexapep"/>
</dbReference>
<name>A0ABQ3H4Y0_9NEIS</name>
<dbReference type="Gene3D" id="2.160.10.10">
    <property type="entry name" value="Hexapeptide repeat proteins"/>
    <property type="match status" value="1"/>
</dbReference>
<dbReference type="InterPro" id="IPR011004">
    <property type="entry name" value="Trimer_LpxA-like_sf"/>
</dbReference>
<dbReference type="CDD" id="cd04645">
    <property type="entry name" value="LbH_gamma_CA_like"/>
    <property type="match status" value="1"/>
</dbReference>
<protein>
    <submittedName>
        <fullName evidence="1">Gamma carbonic anhydrase family protein</fullName>
    </submittedName>
</protein>
<dbReference type="Proteomes" id="UP000604737">
    <property type="component" value="Unassembled WGS sequence"/>
</dbReference>
<reference evidence="2" key="1">
    <citation type="journal article" date="2019" name="Int. J. Syst. Evol. Microbiol.">
        <title>The Global Catalogue of Microorganisms (GCM) 10K type strain sequencing project: providing services to taxonomists for standard genome sequencing and annotation.</title>
        <authorList>
            <consortium name="The Broad Institute Genomics Platform"/>
            <consortium name="The Broad Institute Genome Sequencing Center for Infectious Disease"/>
            <person name="Wu L."/>
            <person name="Ma J."/>
        </authorList>
    </citation>
    <scope>NUCLEOTIDE SEQUENCE [LARGE SCALE GENOMIC DNA]</scope>
    <source>
        <strain evidence="2">KCTC 23701</strain>
    </source>
</reference>
<dbReference type="PANTHER" id="PTHR13061">
    <property type="entry name" value="DYNACTIN SUBUNIT P25"/>
    <property type="match status" value="1"/>
</dbReference>
<evidence type="ECO:0000313" key="2">
    <source>
        <dbReference type="Proteomes" id="UP000604737"/>
    </source>
</evidence>
<sequence>MAIEQFDGITPQLDDGAWVHASGQVIGDVKLGRDASVWPGAVLRGDVNHIHIGNDSNVQDCSVLHVTHKRPDDPEGAPLIIGDRVTIGHAVILHGCTIGNEVLVGMGTIILDRVVVQDRVMIGAGSLVPQGKVLESGYLYLGRPVKQVRPLTEDELAHFNYSAAHYVRLMKKYRDQPADC</sequence>
<dbReference type="PANTHER" id="PTHR13061:SF56">
    <property type="entry name" value="PROTEIN YRDA"/>
    <property type="match status" value="1"/>
</dbReference>
<evidence type="ECO:0000313" key="1">
    <source>
        <dbReference type="EMBL" id="GHD68337.1"/>
    </source>
</evidence>
<dbReference type="Pfam" id="PF00132">
    <property type="entry name" value="Hexapep"/>
    <property type="match status" value="1"/>
</dbReference>
<dbReference type="InterPro" id="IPR047324">
    <property type="entry name" value="LbH_gamma_CA-like"/>
</dbReference>
<comment type="caution">
    <text evidence="1">The sequence shown here is derived from an EMBL/GenBank/DDBJ whole genome shotgun (WGS) entry which is preliminary data.</text>
</comment>
<dbReference type="SUPFAM" id="SSF51161">
    <property type="entry name" value="Trimeric LpxA-like enzymes"/>
    <property type="match status" value="1"/>
</dbReference>
<organism evidence="1 2">
    <name type="scientific">Jeongeupia chitinilytica</name>
    <dbReference type="NCBI Taxonomy" id="1041641"/>
    <lineage>
        <taxon>Bacteria</taxon>
        <taxon>Pseudomonadati</taxon>
        <taxon>Pseudomonadota</taxon>
        <taxon>Betaproteobacteria</taxon>
        <taxon>Neisseriales</taxon>
        <taxon>Chitinibacteraceae</taxon>
        <taxon>Jeongeupia</taxon>
    </lineage>
</organism>
<accession>A0ABQ3H4Y0</accession>
<gene>
    <name evidence="1" type="ORF">GCM10007350_33350</name>
</gene>
<proteinExistence type="predicted"/>
<dbReference type="InterPro" id="IPR050484">
    <property type="entry name" value="Transf_Hexapept/Carb_Anhydrase"/>
</dbReference>
<dbReference type="EMBL" id="BMYO01000010">
    <property type="protein sequence ID" value="GHD68337.1"/>
    <property type="molecule type" value="Genomic_DNA"/>
</dbReference>
<dbReference type="RefSeq" id="WP_189462059.1">
    <property type="nucleotide sequence ID" value="NZ_BMYO01000010.1"/>
</dbReference>